<dbReference type="PROSITE" id="PS00697">
    <property type="entry name" value="DNA_LIGASE_A1"/>
    <property type="match status" value="1"/>
</dbReference>
<name>A0ABX9Q326_9BACT</name>
<feature type="non-terminal residue" evidence="1">
    <location>
        <position position="133"/>
    </location>
</feature>
<dbReference type="EC" id="6.5.1.1" evidence="1"/>
<keyword evidence="2" id="KW-1185">Reference proteome</keyword>
<dbReference type="InterPro" id="IPR016059">
    <property type="entry name" value="DNA_ligase_ATP-dep_CS"/>
</dbReference>
<organism evidence="1 2">
    <name type="scientific">Corallococcus praedator</name>
    <dbReference type="NCBI Taxonomy" id="2316724"/>
    <lineage>
        <taxon>Bacteria</taxon>
        <taxon>Pseudomonadati</taxon>
        <taxon>Myxococcota</taxon>
        <taxon>Myxococcia</taxon>
        <taxon>Myxococcales</taxon>
        <taxon>Cystobacterineae</taxon>
        <taxon>Myxococcaceae</taxon>
        <taxon>Corallococcus</taxon>
    </lineage>
</organism>
<dbReference type="EMBL" id="RAWI01001335">
    <property type="protein sequence ID" value="RKH76440.1"/>
    <property type="molecule type" value="Genomic_DNA"/>
</dbReference>
<keyword evidence="1" id="KW-0436">Ligase</keyword>
<dbReference type="Proteomes" id="UP000278907">
    <property type="component" value="Unassembled WGS sequence"/>
</dbReference>
<evidence type="ECO:0000313" key="1">
    <source>
        <dbReference type="EMBL" id="RKH76440.1"/>
    </source>
</evidence>
<gene>
    <name evidence="1" type="ORF">D7Y13_44370</name>
</gene>
<accession>A0ABX9Q326</accession>
<reference evidence="1 2" key="1">
    <citation type="submission" date="2018-09" db="EMBL/GenBank/DDBJ databases">
        <authorList>
            <person name="Livingstone P.G."/>
            <person name="Whitworth D.E."/>
        </authorList>
    </citation>
    <scope>NUCLEOTIDE SEQUENCE [LARGE SCALE GENOMIC DNA]</scope>
    <source>
        <strain evidence="1 2">CA031B</strain>
    </source>
</reference>
<protein>
    <submittedName>
        <fullName evidence="1">ATP-dependent DNA ligase</fullName>
        <ecNumber evidence="1">6.5.1.1</ecNumber>
    </submittedName>
</protein>
<feature type="non-terminal residue" evidence="1">
    <location>
        <position position="1"/>
    </location>
</feature>
<dbReference type="SUPFAM" id="SSF56091">
    <property type="entry name" value="DNA ligase/mRNA capping enzyme, catalytic domain"/>
    <property type="match status" value="1"/>
</dbReference>
<dbReference type="GO" id="GO:0003910">
    <property type="term" value="F:DNA ligase (ATP) activity"/>
    <property type="evidence" value="ECO:0007669"/>
    <property type="project" value="UniProtKB-EC"/>
</dbReference>
<comment type="caution">
    <text evidence="1">The sequence shown here is derived from an EMBL/GenBank/DDBJ whole genome shotgun (WGS) entry which is preliminary data.</text>
</comment>
<proteinExistence type="predicted"/>
<sequence>AHRVAGYWNELDTQSRFLLNKLIGGSFRVGVSKLLVQRALAEGSGVDAKRVAQRMMGYTDGRVAPTAERYARLTAEGDEGAVDLGQPYPFFLAHQLDLPHPAFAARLGEPDGWLVEWKYDGIRAQVVRRGGQV</sequence>
<evidence type="ECO:0000313" key="2">
    <source>
        <dbReference type="Proteomes" id="UP000278907"/>
    </source>
</evidence>